<feature type="transmembrane region" description="Helical" evidence="1">
    <location>
        <begin position="12"/>
        <end position="35"/>
    </location>
</feature>
<dbReference type="Gene3D" id="3.30.70.270">
    <property type="match status" value="1"/>
</dbReference>
<dbReference type="EMBL" id="JQSG02000002">
    <property type="protein sequence ID" value="OBS10233.1"/>
    <property type="molecule type" value="Genomic_DNA"/>
</dbReference>
<accession>A0A1A6C6P7</accession>
<dbReference type="Proteomes" id="UP000029273">
    <property type="component" value="Unassembled WGS sequence"/>
</dbReference>
<evidence type="ECO:0000256" key="1">
    <source>
        <dbReference type="SAM" id="Phobius"/>
    </source>
</evidence>
<feature type="transmembrane region" description="Helical" evidence="1">
    <location>
        <begin position="47"/>
        <end position="67"/>
    </location>
</feature>
<dbReference type="InterPro" id="IPR052163">
    <property type="entry name" value="DGC-Regulatory_Protein"/>
</dbReference>
<dbReference type="InterPro" id="IPR029787">
    <property type="entry name" value="Nucleotide_cyclase"/>
</dbReference>
<keyword evidence="1" id="KW-1133">Transmembrane helix</keyword>
<keyword evidence="4" id="KW-1185">Reference proteome</keyword>
<dbReference type="Pfam" id="PF00990">
    <property type="entry name" value="GGDEF"/>
    <property type="match status" value="1"/>
</dbReference>
<gene>
    <name evidence="3" type="ORF">Thpro_021283</name>
</gene>
<reference evidence="3 4" key="1">
    <citation type="journal article" date="2014" name="Genome Announc.">
        <title>Draft Genome Sequence of the Iron-Oxidizing, Acidophilic, and Halotolerant 'Thiobacillus prosperus' Type Strain DSM 5130.</title>
        <authorList>
            <person name="Ossandon F.J."/>
            <person name="Cardenas J.P."/>
            <person name="Corbett M."/>
            <person name="Quatrini R."/>
            <person name="Holmes D.S."/>
            <person name="Watkin E."/>
        </authorList>
    </citation>
    <scope>NUCLEOTIDE SEQUENCE [LARGE SCALE GENOMIC DNA]</scope>
    <source>
        <strain evidence="3 4">DSM 5130</strain>
    </source>
</reference>
<dbReference type="SMART" id="SM00267">
    <property type="entry name" value="GGDEF"/>
    <property type="match status" value="1"/>
</dbReference>
<keyword evidence="1" id="KW-0472">Membrane</keyword>
<evidence type="ECO:0000313" key="3">
    <source>
        <dbReference type="EMBL" id="OBS10233.1"/>
    </source>
</evidence>
<protein>
    <recommendedName>
        <fullName evidence="2">GGDEF domain-containing protein</fullName>
    </recommendedName>
</protein>
<dbReference type="AlphaFoldDB" id="A0A1A6C6P7"/>
<dbReference type="PROSITE" id="PS50887">
    <property type="entry name" value="GGDEF"/>
    <property type="match status" value="1"/>
</dbReference>
<sequence>MAAEVLTVRKVILRISLIIVLVEGAIMLALAIVPLRIHSLTETLLDAALLGLISIPLIYLWVVRPFITAHDALLRQVTHLAYHDPLTRLPNRRLLADYLERALAGYRRSPAYGALLLVDLDGFKAINDNHGHEFGDIVLIVTAQRLLSATRREDLVSRLGGDEFVVLLHQLSPDAAIARVRAEEAARKLIRLVSEAIETRGVTVEIGASIGVRLLGPESVGSESAIRDADEAMYRVKAVGGGDVAVHEAVTSPPIR</sequence>
<dbReference type="CDD" id="cd01949">
    <property type="entry name" value="GGDEF"/>
    <property type="match status" value="1"/>
</dbReference>
<evidence type="ECO:0000259" key="2">
    <source>
        <dbReference type="PROSITE" id="PS50887"/>
    </source>
</evidence>
<name>A0A1A6C6P7_9GAMM</name>
<keyword evidence="1" id="KW-0812">Transmembrane</keyword>
<dbReference type="NCBIfam" id="TIGR00254">
    <property type="entry name" value="GGDEF"/>
    <property type="match status" value="1"/>
</dbReference>
<dbReference type="InterPro" id="IPR043128">
    <property type="entry name" value="Rev_trsase/Diguanyl_cyclase"/>
</dbReference>
<dbReference type="PANTHER" id="PTHR46663">
    <property type="entry name" value="DIGUANYLATE CYCLASE DGCT-RELATED"/>
    <property type="match status" value="1"/>
</dbReference>
<organism evidence="3 4">
    <name type="scientific">Acidihalobacter prosperus</name>
    <dbReference type="NCBI Taxonomy" id="160660"/>
    <lineage>
        <taxon>Bacteria</taxon>
        <taxon>Pseudomonadati</taxon>
        <taxon>Pseudomonadota</taxon>
        <taxon>Gammaproteobacteria</taxon>
        <taxon>Chromatiales</taxon>
        <taxon>Ectothiorhodospiraceae</taxon>
        <taxon>Acidihalobacter</taxon>
    </lineage>
</organism>
<dbReference type="SUPFAM" id="SSF55073">
    <property type="entry name" value="Nucleotide cyclase"/>
    <property type="match status" value="1"/>
</dbReference>
<dbReference type="PANTHER" id="PTHR46663:SF2">
    <property type="entry name" value="GGDEF DOMAIN-CONTAINING PROTEIN"/>
    <property type="match status" value="1"/>
</dbReference>
<dbReference type="InterPro" id="IPR000160">
    <property type="entry name" value="GGDEF_dom"/>
</dbReference>
<comment type="caution">
    <text evidence="3">The sequence shown here is derived from an EMBL/GenBank/DDBJ whole genome shotgun (WGS) entry which is preliminary data.</text>
</comment>
<proteinExistence type="predicted"/>
<feature type="domain" description="GGDEF" evidence="2">
    <location>
        <begin position="111"/>
        <end position="249"/>
    </location>
</feature>
<evidence type="ECO:0000313" key="4">
    <source>
        <dbReference type="Proteomes" id="UP000029273"/>
    </source>
</evidence>